<feature type="transmembrane region" description="Helical" evidence="5">
    <location>
        <begin position="296"/>
        <end position="318"/>
    </location>
</feature>
<feature type="transmembrane region" description="Helical" evidence="5">
    <location>
        <begin position="190"/>
        <end position="214"/>
    </location>
</feature>
<dbReference type="Gene3D" id="1.20.1250.20">
    <property type="entry name" value="MFS general substrate transporter like domains"/>
    <property type="match status" value="2"/>
</dbReference>
<dbReference type="Pfam" id="PF07690">
    <property type="entry name" value="MFS_1"/>
    <property type="match status" value="1"/>
</dbReference>
<feature type="transmembrane region" description="Helical" evidence="5">
    <location>
        <begin position="375"/>
        <end position="397"/>
    </location>
</feature>
<evidence type="ECO:0000259" key="6">
    <source>
        <dbReference type="PROSITE" id="PS50850"/>
    </source>
</evidence>
<feature type="transmembrane region" description="Helical" evidence="5">
    <location>
        <begin position="221"/>
        <end position="241"/>
    </location>
</feature>
<dbReference type="PROSITE" id="PS50850">
    <property type="entry name" value="MFS"/>
    <property type="match status" value="1"/>
</dbReference>
<evidence type="ECO:0000256" key="1">
    <source>
        <dbReference type="ARBA" id="ARBA00004141"/>
    </source>
</evidence>
<feature type="transmembrane region" description="Helical" evidence="5">
    <location>
        <begin position="403"/>
        <end position="421"/>
    </location>
</feature>
<keyword evidence="3 5" id="KW-1133">Transmembrane helix</keyword>
<feature type="transmembrane region" description="Helical" evidence="5">
    <location>
        <begin position="131"/>
        <end position="149"/>
    </location>
</feature>
<feature type="transmembrane region" description="Helical" evidence="5">
    <location>
        <begin position="266"/>
        <end position="284"/>
    </location>
</feature>
<keyword evidence="8" id="KW-1185">Reference proteome</keyword>
<feature type="transmembrane region" description="Helical" evidence="5">
    <location>
        <begin position="338"/>
        <end position="363"/>
    </location>
</feature>
<evidence type="ECO:0000256" key="5">
    <source>
        <dbReference type="SAM" id="Phobius"/>
    </source>
</evidence>
<dbReference type="EMBL" id="ML991842">
    <property type="protein sequence ID" value="KAF2230368.1"/>
    <property type="molecule type" value="Genomic_DNA"/>
</dbReference>
<sequence length="544" mass="58123">MSQISTELVTLQHPESVAVRSAAQSVRSFGRTYFSNSSQPLAEGVGDGNEGQNDEPNLSRGTIASVIASVTLVAGLNSMTSGIITVGLPTIAADLKLSEELLIWPSAISPLTCGCTFLLSGSMVDVFGSRIMYLLGCFLQCVFVLGCGLSKTAVQLLICLGLGGISISLCLPSAVSLITNTLPTGKPRNLAFGSMGGSQPAGFAVGLVLGGILCDTIGWRYGFYICAAINAFVVVVAIFGLPKDSRPSMPTSWDRRWEVLSSDVDWIGALIACISLALMSYILASVTGNSASIREPLNASLLAIALALIPCFILWMGWRERCNKLPLIPNSLWKNRSFTTICFAVFLIWGSFNAAVILLSFFFQDVQLLTPIQTSIRFLPSVITGVLVNVIIGFVIHRIRANWIVFIAVAVTSLAPLLLALCNPSWTYWACAFLASCLLPAGADALFTISNLLITAAFPSETQGLAGGVFNTVSQIGKSVGLSLAQVIATRVTARSKYQDTSNPMARLEGYRASFWFCFAINVATLMISIWGLRTIGKVGHKRD</sequence>
<comment type="subcellular location">
    <subcellularLocation>
        <location evidence="1">Membrane</location>
        <topology evidence="1">Multi-pass membrane protein</topology>
    </subcellularLocation>
</comment>
<dbReference type="InterPro" id="IPR036259">
    <property type="entry name" value="MFS_trans_sf"/>
</dbReference>
<dbReference type="GO" id="GO:0016020">
    <property type="term" value="C:membrane"/>
    <property type="evidence" value="ECO:0007669"/>
    <property type="project" value="UniProtKB-SubCell"/>
</dbReference>
<dbReference type="OrthoDB" id="2130629at2759"/>
<dbReference type="Proteomes" id="UP000800092">
    <property type="component" value="Unassembled WGS sequence"/>
</dbReference>
<evidence type="ECO:0000256" key="3">
    <source>
        <dbReference type="ARBA" id="ARBA00022989"/>
    </source>
</evidence>
<dbReference type="InterPro" id="IPR011701">
    <property type="entry name" value="MFS"/>
</dbReference>
<dbReference type="InterPro" id="IPR020846">
    <property type="entry name" value="MFS_dom"/>
</dbReference>
<protein>
    <submittedName>
        <fullName evidence="7">Integral membrane protein</fullName>
    </submittedName>
</protein>
<feature type="transmembrane region" description="Helical" evidence="5">
    <location>
        <begin position="156"/>
        <end position="178"/>
    </location>
</feature>
<organism evidence="7 8">
    <name type="scientific">Viridothelium virens</name>
    <name type="common">Speckled blister lichen</name>
    <name type="synonym">Trypethelium virens</name>
    <dbReference type="NCBI Taxonomy" id="1048519"/>
    <lineage>
        <taxon>Eukaryota</taxon>
        <taxon>Fungi</taxon>
        <taxon>Dikarya</taxon>
        <taxon>Ascomycota</taxon>
        <taxon>Pezizomycotina</taxon>
        <taxon>Dothideomycetes</taxon>
        <taxon>Dothideomycetes incertae sedis</taxon>
        <taxon>Trypetheliales</taxon>
        <taxon>Trypetheliaceae</taxon>
        <taxon>Viridothelium</taxon>
    </lineage>
</organism>
<feature type="transmembrane region" description="Helical" evidence="5">
    <location>
        <begin position="513"/>
        <end position="533"/>
    </location>
</feature>
<feature type="transmembrane region" description="Helical" evidence="5">
    <location>
        <begin position="428"/>
        <end position="454"/>
    </location>
</feature>
<feature type="domain" description="Major facilitator superfamily (MFS) profile" evidence="6">
    <location>
        <begin position="66"/>
        <end position="537"/>
    </location>
</feature>
<keyword evidence="2 5" id="KW-0812">Transmembrane</keyword>
<evidence type="ECO:0000313" key="8">
    <source>
        <dbReference type="Proteomes" id="UP000800092"/>
    </source>
</evidence>
<accession>A0A6A6GXP9</accession>
<evidence type="ECO:0000313" key="7">
    <source>
        <dbReference type="EMBL" id="KAF2230368.1"/>
    </source>
</evidence>
<evidence type="ECO:0000256" key="4">
    <source>
        <dbReference type="ARBA" id="ARBA00023136"/>
    </source>
</evidence>
<name>A0A6A6GXP9_VIRVR</name>
<feature type="transmembrane region" description="Helical" evidence="5">
    <location>
        <begin position="63"/>
        <end position="89"/>
    </location>
</feature>
<evidence type="ECO:0000256" key="2">
    <source>
        <dbReference type="ARBA" id="ARBA00022692"/>
    </source>
</evidence>
<dbReference type="SUPFAM" id="SSF103473">
    <property type="entry name" value="MFS general substrate transporter"/>
    <property type="match status" value="1"/>
</dbReference>
<gene>
    <name evidence="7" type="ORF">EV356DRAFT_454000</name>
</gene>
<keyword evidence="4 5" id="KW-0472">Membrane</keyword>
<reference evidence="7" key="1">
    <citation type="journal article" date="2020" name="Stud. Mycol.">
        <title>101 Dothideomycetes genomes: a test case for predicting lifestyles and emergence of pathogens.</title>
        <authorList>
            <person name="Haridas S."/>
            <person name="Albert R."/>
            <person name="Binder M."/>
            <person name="Bloem J."/>
            <person name="Labutti K."/>
            <person name="Salamov A."/>
            <person name="Andreopoulos B."/>
            <person name="Baker S."/>
            <person name="Barry K."/>
            <person name="Bills G."/>
            <person name="Bluhm B."/>
            <person name="Cannon C."/>
            <person name="Castanera R."/>
            <person name="Culley D."/>
            <person name="Daum C."/>
            <person name="Ezra D."/>
            <person name="Gonzalez J."/>
            <person name="Henrissat B."/>
            <person name="Kuo A."/>
            <person name="Liang C."/>
            <person name="Lipzen A."/>
            <person name="Lutzoni F."/>
            <person name="Magnuson J."/>
            <person name="Mondo S."/>
            <person name="Nolan M."/>
            <person name="Ohm R."/>
            <person name="Pangilinan J."/>
            <person name="Park H.-J."/>
            <person name="Ramirez L."/>
            <person name="Alfaro M."/>
            <person name="Sun H."/>
            <person name="Tritt A."/>
            <person name="Yoshinaga Y."/>
            <person name="Zwiers L.-H."/>
            <person name="Turgeon B."/>
            <person name="Goodwin S."/>
            <person name="Spatafora J."/>
            <person name="Crous P."/>
            <person name="Grigoriev I."/>
        </authorList>
    </citation>
    <scope>NUCLEOTIDE SEQUENCE</scope>
    <source>
        <strain evidence="7">Tuck. ex Michener</strain>
    </source>
</reference>
<dbReference type="PANTHER" id="PTHR42718">
    <property type="entry name" value="MAJOR FACILITATOR SUPERFAMILY MULTIDRUG TRANSPORTER MFSC"/>
    <property type="match status" value="1"/>
</dbReference>
<dbReference type="PANTHER" id="PTHR42718:SF27">
    <property type="entry name" value="TRANSPORTER, PUTATIVE-RELATED"/>
    <property type="match status" value="1"/>
</dbReference>
<dbReference type="GO" id="GO:0022857">
    <property type="term" value="F:transmembrane transporter activity"/>
    <property type="evidence" value="ECO:0007669"/>
    <property type="project" value="InterPro"/>
</dbReference>
<dbReference type="AlphaFoldDB" id="A0A6A6GXP9"/>
<proteinExistence type="predicted"/>